<dbReference type="CDD" id="cd07716">
    <property type="entry name" value="RNaseZ_short-form-like_MBL-fold"/>
    <property type="match status" value="1"/>
</dbReference>
<name>A0ABN0VQH0_9BACI</name>
<dbReference type="Pfam" id="PF12706">
    <property type="entry name" value="Lactamase_B_2"/>
    <property type="match status" value="1"/>
</dbReference>
<evidence type="ECO:0000313" key="3">
    <source>
        <dbReference type="EMBL" id="GAA0314191.1"/>
    </source>
</evidence>
<dbReference type="PANTHER" id="PTHR46018">
    <property type="entry name" value="ZINC PHOSPHODIESTERASE ELAC PROTEIN 1"/>
    <property type="match status" value="1"/>
</dbReference>
<dbReference type="EMBL" id="BAAADJ010000002">
    <property type="protein sequence ID" value="GAA0314191.1"/>
    <property type="molecule type" value="Genomic_DNA"/>
</dbReference>
<protein>
    <submittedName>
        <fullName evidence="3">MBL fold metallo-hydrolase</fullName>
    </submittedName>
</protein>
<feature type="domain" description="Metallo-beta-lactamase" evidence="2">
    <location>
        <begin position="18"/>
        <end position="211"/>
    </location>
</feature>
<dbReference type="SUPFAM" id="SSF56281">
    <property type="entry name" value="Metallo-hydrolase/oxidoreductase"/>
    <property type="match status" value="1"/>
</dbReference>
<dbReference type="PANTHER" id="PTHR46018:SF4">
    <property type="entry name" value="METALLO-HYDROLASE YHFI-RELATED"/>
    <property type="match status" value="1"/>
</dbReference>
<keyword evidence="1" id="KW-0862">Zinc</keyword>
<accession>A0ABN0VQH0</accession>
<dbReference type="InterPro" id="IPR001279">
    <property type="entry name" value="Metallo-B-lactamas"/>
</dbReference>
<reference evidence="3 4" key="1">
    <citation type="journal article" date="2019" name="Int. J. Syst. Evol. Microbiol.">
        <title>The Global Catalogue of Microorganisms (GCM) 10K type strain sequencing project: providing services to taxonomists for standard genome sequencing and annotation.</title>
        <authorList>
            <consortium name="The Broad Institute Genomics Platform"/>
            <consortium name="The Broad Institute Genome Sequencing Center for Infectious Disease"/>
            <person name="Wu L."/>
            <person name="Ma J."/>
        </authorList>
    </citation>
    <scope>NUCLEOTIDE SEQUENCE [LARGE SCALE GENOMIC DNA]</scope>
    <source>
        <strain evidence="3 4">JCM 9731</strain>
    </source>
</reference>
<dbReference type="Proteomes" id="UP001500782">
    <property type="component" value="Unassembled WGS sequence"/>
</dbReference>
<evidence type="ECO:0000256" key="1">
    <source>
        <dbReference type="ARBA" id="ARBA00022833"/>
    </source>
</evidence>
<dbReference type="SMART" id="SM00849">
    <property type="entry name" value="Lactamase_B"/>
    <property type="match status" value="1"/>
</dbReference>
<dbReference type="InterPro" id="IPR036866">
    <property type="entry name" value="RibonucZ/Hydroxyglut_hydro"/>
</dbReference>
<proteinExistence type="predicted"/>
<evidence type="ECO:0000259" key="2">
    <source>
        <dbReference type="SMART" id="SM00849"/>
    </source>
</evidence>
<gene>
    <name evidence="3" type="ORF">GCM10008967_00880</name>
</gene>
<comment type="caution">
    <text evidence="3">The sequence shown here is derived from an EMBL/GenBank/DDBJ whole genome shotgun (WGS) entry which is preliminary data.</text>
</comment>
<sequence length="244" mass="26840">MKLTVVGFRGGYPAKDEATSGYLLEENGFQLLVDCGSAVISQLQRYIQPEELDACILSHYHPDHVADIGILQHARLIQSLLGKEMPNLPIYGHQEDAQGFGQLTYKNLTKGVAYTPSSVLQVGPFKVTFLRTNHPVPCFAMRFEVGEKVIVYTADTSFKEELIEFSKDANILICECNLYKGQDGQAAGHMTSEDAGKLAEEAGVHSLILTHLPHFGNVTQLVQEAKETYKGIVTLAHSGFEVTI</sequence>
<dbReference type="Gene3D" id="3.60.15.10">
    <property type="entry name" value="Ribonuclease Z/Hydroxyacylglutathione hydrolase-like"/>
    <property type="match status" value="1"/>
</dbReference>
<evidence type="ECO:0000313" key="4">
    <source>
        <dbReference type="Proteomes" id="UP001500782"/>
    </source>
</evidence>
<dbReference type="RefSeq" id="WP_343795351.1">
    <property type="nucleotide sequence ID" value="NZ_BAAADJ010000002.1"/>
</dbReference>
<keyword evidence="4" id="KW-1185">Reference proteome</keyword>
<organism evidence="3 4">
    <name type="scientific">Bacillus carboniphilus</name>
    <dbReference type="NCBI Taxonomy" id="86663"/>
    <lineage>
        <taxon>Bacteria</taxon>
        <taxon>Bacillati</taxon>
        <taxon>Bacillota</taxon>
        <taxon>Bacilli</taxon>
        <taxon>Bacillales</taxon>
        <taxon>Bacillaceae</taxon>
        <taxon>Bacillus</taxon>
    </lineage>
</organism>